<feature type="chain" id="PRO_5046641140" evidence="2">
    <location>
        <begin position="29"/>
        <end position="100"/>
    </location>
</feature>
<evidence type="ECO:0000313" key="4">
    <source>
        <dbReference type="Proteomes" id="UP000663090"/>
    </source>
</evidence>
<dbReference type="EMBL" id="CP071091">
    <property type="protein sequence ID" value="QSQ12275.1"/>
    <property type="molecule type" value="Genomic_DNA"/>
</dbReference>
<proteinExistence type="predicted"/>
<evidence type="ECO:0000313" key="3">
    <source>
        <dbReference type="EMBL" id="QSQ12275.1"/>
    </source>
</evidence>
<feature type="signal peptide" evidence="2">
    <location>
        <begin position="1"/>
        <end position="28"/>
    </location>
</feature>
<dbReference type="Proteomes" id="UP000663090">
    <property type="component" value="Chromosome"/>
</dbReference>
<dbReference type="RefSeq" id="WP_206714005.1">
    <property type="nucleotide sequence ID" value="NZ_CP071091.1"/>
</dbReference>
<feature type="region of interest" description="Disordered" evidence="1">
    <location>
        <begin position="62"/>
        <end position="88"/>
    </location>
</feature>
<name>A0ABX7N0P5_9BACT</name>
<evidence type="ECO:0000256" key="1">
    <source>
        <dbReference type="SAM" id="MobiDB-lite"/>
    </source>
</evidence>
<organism evidence="3 4">
    <name type="scientific">Myxococcus landrumensis</name>
    <dbReference type="NCBI Taxonomy" id="2813577"/>
    <lineage>
        <taxon>Bacteria</taxon>
        <taxon>Pseudomonadati</taxon>
        <taxon>Myxococcota</taxon>
        <taxon>Myxococcia</taxon>
        <taxon>Myxococcales</taxon>
        <taxon>Cystobacterineae</taxon>
        <taxon>Myxococcaceae</taxon>
        <taxon>Myxococcus</taxon>
    </lineage>
</organism>
<keyword evidence="2" id="KW-0732">Signal</keyword>
<gene>
    <name evidence="3" type="ORF">JY572_28450</name>
</gene>
<sequence length="100" mass="10617">MPGHPPRLLRWLRLVLACLTLVGGGAAAHTPPPPVSVAAQAGGPTAVPQAPELVRYARLAPREVSRLTTPDAPSESPSHVPLEPPGPTRRLFLLHRSLLH</sequence>
<evidence type="ECO:0000256" key="2">
    <source>
        <dbReference type="SAM" id="SignalP"/>
    </source>
</evidence>
<keyword evidence="4" id="KW-1185">Reference proteome</keyword>
<accession>A0ABX7N0P5</accession>
<protein>
    <submittedName>
        <fullName evidence="3">Uncharacterized protein</fullName>
    </submittedName>
</protein>
<reference evidence="3 4" key="1">
    <citation type="submission" date="2021-02" db="EMBL/GenBank/DDBJ databases">
        <title>De Novo genome assembly of isolated myxobacteria.</title>
        <authorList>
            <person name="Stevens D.C."/>
        </authorList>
    </citation>
    <scope>NUCLEOTIDE SEQUENCE [LARGE SCALE GENOMIC DNA]</scope>
    <source>
        <strain evidence="3 4">SCHIC003</strain>
    </source>
</reference>